<keyword evidence="3" id="KW-1185">Reference proteome</keyword>
<gene>
    <name evidence="2" type="ORF">GCM10023092_15080</name>
</gene>
<feature type="transmembrane region" description="Helical" evidence="1">
    <location>
        <begin position="12"/>
        <end position="30"/>
    </location>
</feature>
<protein>
    <recommendedName>
        <fullName evidence="4">Holin</fullName>
    </recommendedName>
</protein>
<name>A0ABP8MPW0_9BACT</name>
<evidence type="ECO:0008006" key="4">
    <source>
        <dbReference type="Google" id="ProtNLM"/>
    </source>
</evidence>
<dbReference type="RefSeq" id="WP_344824831.1">
    <property type="nucleotide sequence ID" value="NZ_BAABEZ010000022.1"/>
</dbReference>
<dbReference type="EMBL" id="BAABEZ010000022">
    <property type="protein sequence ID" value="GAA4453929.1"/>
    <property type="molecule type" value="Genomic_DNA"/>
</dbReference>
<evidence type="ECO:0000313" key="2">
    <source>
        <dbReference type="EMBL" id="GAA4453929.1"/>
    </source>
</evidence>
<dbReference type="Proteomes" id="UP001501410">
    <property type="component" value="Unassembled WGS sequence"/>
</dbReference>
<keyword evidence="1" id="KW-0812">Transmembrane</keyword>
<proteinExistence type="predicted"/>
<feature type="transmembrane region" description="Helical" evidence="1">
    <location>
        <begin position="66"/>
        <end position="84"/>
    </location>
</feature>
<sequence length="98" mass="10584">MPISCYNTKSTIEIIMAVAMAGSIALLFYRSIKLKKGIGARIIQFACVLLIIPGLIILGLEDILHGETIATIIGGLIGYTLSGIGDYDKRKKGEETDR</sequence>
<keyword evidence="1" id="KW-0472">Membrane</keyword>
<reference evidence="3" key="1">
    <citation type="journal article" date="2019" name="Int. J. Syst. Evol. Microbiol.">
        <title>The Global Catalogue of Microorganisms (GCM) 10K type strain sequencing project: providing services to taxonomists for standard genome sequencing and annotation.</title>
        <authorList>
            <consortium name="The Broad Institute Genomics Platform"/>
            <consortium name="The Broad Institute Genome Sequencing Center for Infectious Disease"/>
            <person name="Wu L."/>
            <person name="Ma J."/>
        </authorList>
    </citation>
    <scope>NUCLEOTIDE SEQUENCE [LARGE SCALE GENOMIC DNA]</scope>
    <source>
        <strain evidence="3">JCM 31921</strain>
    </source>
</reference>
<organism evidence="2 3">
    <name type="scientific">Rurimicrobium arvi</name>
    <dbReference type="NCBI Taxonomy" id="2049916"/>
    <lineage>
        <taxon>Bacteria</taxon>
        <taxon>Pseudomonadati</taxon>
        <taxon>Bacteroidota</taxon>
        <taxon>Chitinophagia</taxon>
        <taxon>Chitinophagales</taxon>
        <taxon>Chitinophagaceae</taxon>
        <taxon>Rurimicrobium</taxon>
    </lineage>
</organism>
<evidence type="ECO:0000256" key="1">
    <source>
        <dbReference type="SAM" id="Phobius"/>
    </source>
</evidence>
<evidence type="ECO:0000313" key="3">
    <source>
        <dbReference type="Proteomes" id="UP001501410"/>
    </source>
</evidence>
<comment type="caution">
    <text evidence="2">The sequence shown here is derived from an EMBL/GenBank/DDBJ whole genome shotgun (WGS) entry which is preliminary data.</text>
</comment>
<feature type="transmembrane region" description="Helical" evidence="1">
    <location>
        <begin position="42"/>
        <end position="60"/>
    </location>
</feature>
<accession>A0ABP8MPW0</accession>
<keyword evidence="1" id="KW-1133">Transmembrane helix</keyword>